<comment type="caution">
    <text evidence="1">The sequence shown here is derived from an EMBL/GenBank/DDBJ whole genome shotgun (WGS) entry which is preliminary data.</text>
</comment>
<accession>A0A512DX02</accession>
<organism evidence="1 2">
    <name type="scientific">Skermanella aerolata</name>
    <dbReference type="NCBI Taxonomy" id="393310"/>
    <lineage>
        <taxon>Bacteria</taxon>
        <taxon>Pseudomonadati</taxon>
        <taxon>Pseudomonadota</taxon>
        <taxon>Alphaproteobacteria</taxon>
        <taxon>Rhodospirillales</taxon>
        <taxon>Azospirillaceae</taxon>
        <taxon>Skermanella</taxon>
    </lineage>
</organism>
<evidence type="ECO:0000313" key="2">
    <source>
        <dbReference type="Proteomes" id="UP000321523"/>
    </source>
</evidence>
<sequence>MRAFEGQHSDNVAIKRSRDQKILLLRQLREQFGALKPTVAPGIRAAMAKRISDLESELGGVAAPAKGRKA</sequence>
<dbReference type="OrthoDB" id="7306959at2"/>
<dbReference type="EMBL" id="BJYZ01000025">
    <property type="protein sequence ID" value="GEO40999.1"/>
    <property type="molecule type" value="Genomic_DNA"/>
</dbReference>
<dbReference type="AlphaFoldDB" id="A0A512DX02"/>
<proteinExistence type="predicted"/>
<protein>
    <submittedName>
        <fullName evidence="1">Uncharacterized protein</fullName>
    </submittedName>
</protein>
<dbReference type="RefSeq" id="WP_044432104.1">
    <property type="nucleotide sequence ID" value="NZ_BJYZ01000025.1"/>
</dbReference>
<gene>
    <name evidence="1" type="ORF">SAE02_51470</name>
</gene>
<evidence type="ECO:0000313" key="1">
    <source>
        <dbReference type="EMBL" id="GEO40999.1"/>
    </source>
</evidence>
<keyword evidence="2" id="KW-1185">Reference proteome</keyword>
<dbReference type="Proteomes" id="UP000321523">
    <property type="component" value="Unassembled WGS sequence"/>
</dbReference>
<name>A0A512DX02_9PROT</name>
<reference evidence="1 2" key="1">
    <citation type="submission" date="2019-07" db="EMBL/GenBank/DDBJ databases">
        <title>Whole genome shotgun sequence of Skermanella aerolata NBRC 106429.</title>
        <authorList>
            <person name="Hosoyama A."/>
            <person name="Uohara A."/>
            <person name="Ohji S."/>
            <person name="Ichikawa N."/>
        </authorList>
    </citation>
    <scope>NUCLEOTIDE SEQUENCE [LARGE SCALE GENOMIC DNA]</scope>
    <source>
        <strain evidence="1 2">NBRC 106429</strain>
    </source>
</reference>